<gene>
    <name evidence="1" type="ORF">J0H45_02930</name>
</gene>
<evidence type="ECO:0000313" key="1">
    <source>
        <dbReference type="EMBL" id="MBN8798301.1"/>
    </source>
</evidence>
<dbReference type="Proteomes" id="UP000664815">
    <property type="component" value="Unassembled WGS sequence"/>
</dbReference>
<comment type="caution">
    <text evidence="1">The sequence shown here is derived from an EMBL/GenBank/DDBJ whole genome shotgun (WGS) entry which is preliminary data.</text>
</comment>
<sequence>MEHKRDRRTTSIHLWLLALLCLPALAWAGMEPVKPGEIPALKPGEGLVLAAVDTSIALDAARLNRDGKSWGNGVMSRLKAGQNYRLYVAAAGRYQWRELQPFNGFRYLLKDDKELDFQVDAGGITYPGDLLFRPVSLWRADIRRSNRSLAAIDWLQRNHPALYSKFDFRYSGHYPDPFPAFYR</sequence>
<protein>
    <submittedName>
        <fullName evidence="1">Uncharacterized protein</fullName>
    </submittedName>
</protein>
<dbReference type="AlphaFoldDB" id="A0A9D8KVT3"/>
<dbReference type="EMBL" id="JAFKMG010000301">
    <property type="protein sequence ID" value="MBN8798301.1"/>
    <property type="molecule type" value="Genomic_DNA"/>
</dbReference>
<name>A0A9D8KVT3_9GAMM</name>
<proteinExistence type="predicted"/>
<reference evidence="1" key="1">
    <citation type="submission" date="2021-02" db="EMBL/GenBank/DDBJ databases">
        <title>Thiocyanate and organic carbon inputs drive convergent selection for specific autotrophic Afipia and Thiobacillus strains within complex microbiomes.</title>
        <authorList>
            <person name="Huddy R.J."/>
            <person name="Sachdeva R."/>
            <person name="Kadzinga F."/>
            <person name="Kantor R.S."/>
            <person name="Harrison S.T.L."/>
            <person name="Banfield J.F."/>
        </authorList>
    </citation>
    <scope>NUCLEOTIDE SEQUENCE</scope>
    <source>
        <strain evidence="1">SCN18_10_11_15_R1_P_69_7</strain>
    </source>
</reference>
<organism evidence="1 2">
    <name type="scientific">Stenotrophomonas nitritireducens</name>
    <dbReference type="NCBI Taxonomy" id="83617"/>
    <lineage>
        <taxon>Bacteria</taxon>
        <taxon>Pseudomonadati</taxon>
        <taxon>Pseudomonadota</taxon>
        <taxon>Gammaproteobacteria</taxon>
        <taxon>Lysobacterales</taxon>
        <taxon>Lysobacteraceae</taxon>
        <taxon>Stenotrophomonas</taxon>
    </lineage>
</organism>
<accession>A0A9D8KVT3</accession>
<evidence type="ECO:0000313" key="2">
    <source>
        <dbReference type="Proteomes" id="UP000664815"/>
    </source>
</evidence>
<feature type="non-terminal residue" evidence="1">
    <location>
        <position position="183"/>
    </location>
</feature>